<proteinExistence type="predicted"/>
<reference evidence="2" key="1">
    <citation type="submission" date="2025-08" db="UniProtKB">
        <authorList>
            <consortium name="RefSeq"/>
        </authorList>
    </citation>
    <scope>IDENTIFICATION</scope>
    <source>
        <tissue evidence="2">Testes</tissue>
    </source>
</reference>
<dbReference type="Proteomes" id="UP000694865">
    <property type="component" value="Unplaced"/>
</dbReference>
<keyword evidence="1" id="KW-1185">Reference proteome</keyword>
<dbReference type="SMART" id="SM00567">
    <property type="entry name" value="EZ_HEAT"/>
    <property type="match status" value="2"/>
</dbReference>
<dbReference type="PANTHER" id="PTHR12697">
    <property type="entry name" value="PBS LYASE HEAT-LIKE PROTEIN"/>
    <property type="match status" value="1"/>
</dbReference>
<dbReference type="Gene3D" id="1.25.10.10">
    <property type="entry name" value="Leucine-rich Repeat Variant"/>
    <property type="match status" value="1"/>
</dbReference>
<sequence length="259" mass="28991">MGDCLVKCALVITQSQLQDAEIVDSQWILQHINEEIQESCLQRNAVILEGTVDSSRSQSSSYKSHRMTIETCITCLTISQQQHKEYSVETVVPNCPQSSLFIPGFRRSQSESSLVSSCRAMTCRHSLRQAGRYKTHTPYYINVQEDACQEPIVRHEAGLKASSKLPRHELAFTLGQMRNEAGDALGRNAHNMIFIVLTDALKNSNESPIDRHECATALGEIDKKDCMQVLEEYLHDDEAGVIGSCQLSLDMYAHSLLSK</sequence>
<accession>A0ABM0N1F9</accession>
<dbReference type="GeneID" id="100373600"/>
<evidence type="ECO:0000313" key="1">
    <source>
        <dbReference type="Proteomes" id="UP000694865"/>
    </source>
</evidence>
<dbReference type="SUPFAM" id="SSF48371">
    <property type="entry name" value="ARM repeat"/>
    <property type="match status" value="1"/>
</dbReference>
<dbReference type="InterPro" id="IPR016024">
    <property type="entry name" value="ARM-type_fold"/>
</dbReference>
<name>A0ABM0N1F9_SACKO</name>
<protein>
    <submittedName>
        <fullName evidence="2">Uncharacterized protein LOC100373600</fullName>
    </submittedName>
</protein>
<dbReference type="PANTHER" id="PTHR12697:SF5">
    <property type="entry name" value="DEOXYHYPUSINE HYDROXYLASE"/>
    <property type="match status" value="1"/>
</dbReference>
<evidence type="ECO:0000313" key="2">
    <source>
        <dbReference type="RefSeq" id="XP_006826100.1"/>
    </source>
</evidence>
<gene>
    <name evidence="2" type="primary">LOC100373600</name>
</gene>
<organism evidence="1 2">
    <name type="scientific">Saccoglossus kowalevskii</name>
    <name type="common">Acorn worm</name>
    <dbReference type="NCBI Taxonomy" id="10224"/>
    <lineage>
        <taxon>Eukaryota</taxon>
        <taxon>Metazoa</taxon>
        <taxon>Hemichordata</taxon>
        <taxon>Enteropneusta</taxon>
        <taxon>Harrimaniidae</taxon>
        <taxon>Saccoglossus</taxon>
    </lineage>
</organism>
<dbReference type="InterPro" id="IPR011989">
    <property type="entry name" value="ARM-like"/>
</dbReference>
<dbReference type="RefSeq" id="XP_006826100.1">
    <property type="nucleotide sequence ID" value="XM_006826037.1"/>
</dbReference>
<dbReference type="InterPro" id="IPR004155">
    <property type="entry name" value="PBS_lyase_HEAT"/>
</dbReference>